<gene>
    <name evidence="4" type="ORF">K3148_00935</name>
</gene>
<proteinExistence type="predicted"/>
<protein>
    <submittedName>
        <fullName evidence="4">CBS domain-containing protein</fullName>
    </submittedName>
</protein>
<keyword evidence="2" id="KW-0129">CBS domain</keyword>
<dbReference type="Pfam" id="PF00571">
    <property type="entry name" value="CBS"/>
    <property type="match status" value="2"/>
</dbReference>
<dbReference type="RefSeq" id="WP_221425487.1">
    <property type="nucleotide sequence ID" value="NZ_CP081295.1"/>
</dbReference>
<accession>A0ABX8ZQV3</accession>
<evidence type="ECO:0000313" key="5">
    <source>
        <dbReference type="Proteomes" id="UP000824281"/>
    </source>
</evidence>
<evidence type="ECO:0000256" key="2">
    <source>
        <dbReference type="PROSITE-ProRule" id="PRU00703"/>
    </source>
</evidence>
<name>A0ABX8ZQV3_9SPHN</name>
<sequence>MIEEDFPNVSPIALVEQAARLMRDNSLHALPVVEGKGLRGVIACEDIVYRGIADGEDWFFAHVEDYMTRNPNVALNTDDNSSLIALMKAGRHKWLPIITANREYLGVIKLAVLERFAPDMESAFP</sequence>
<keyword evidence="5" id="KW-1185">Reference proteome</keyword>
<dbReference type="InterPro" id="IPR051462">
    <property type="entry name" value="CBS_domain-containing"/>
</dbReference>
<dbReference type="EMBL" id="CP081295">
    <property type="protein sequence ID" value="QZD90013.1"/>
    <property type="molecule type" value="Genomic_DNA"/>
</dbReference>
<dbReference type="PROSITE" id="PS51371">
    <property type="entry name" value="CBS"/>
    <property type="match status" value="1"/>
</dbReference>
<dbReference type="InterPro" id="IPR046342">
    <property type="entry name" value="CBS_dom_sf"/>
</dbReference>
<dbReference type="PANTHER" id="PTHR48108:SF34">
    <property type="entry name" value="CBS DOMAIN-CONTAINING PROTEIN YHCV"/>
    <property type="match status" value="1"/>
</dbReference>
<organism evidence="4 5">
    <name type="scientific">Qipengyuania aurantiaca</name>
    <dbReference type="NCBI Taxonomy" id="2867233"/>
    <lineage>
        <taxon>Bacteria</taxon>
        <taxon>Pseudomonadati</taxon>
        <taxon>Pseudomonadota</taxon>
        <taxon>Alphaproteobacteria</taxon>
        <taxon>Sphingomonadales</taxon>
        <taxon>Erythrobacteraceae</taxon>
        <taxon>Qipengyuania</taxon>
    </lineage>
</organism>
<dbReference type="Proteomes" id="UP000824281">
    <property type="component" value="Chromosome"/>
</dbReference>
<dbReference type="Gene3D" id="3.10.580.10">
    <property type="entry name" value="CBS-domain"/>
    <property type="match status" value="1"/>
</dbReference>
<dbReference type="SUPFAM" id="SSF54631">
    <property type="entry name" value="CBS-domain pair"/>
    <property type="match status" value="1"/>
</dbReference>
<dbReference type="PANTHER" id="PTHR48108">
    <property type="entry name" value="CBS DOMAIN-CONTAINING PROTEIN CBSX2, CHLOROPLASTIC"/>
    <property type="match status" value="1"/>
</dbReference>
<keyword evidence="1" id="KW-0677">Repeat</keyword>
<dbReference type="SMART" id="SM00116">
    <property type="entry name" value="CBS"/>
    <property type="match status" value="1"/>
</dbReference>
<evidence type="ECO:0000313" key="4">
    <source>
        <dbReference type="EMBL" id="QZD90013.1"/>
    </source>
</evidence>
<reference evidence="4 5" key="1">
    <citation type="submission" date="2021-08" db="EMBL/GenBank/DDBJ databases">
        <title>Comparative Genomics Analysis of the Genus Qipengyuania Reveals Extensive Genetic Diversity and Metabolic Versatility, Including the Description of Fifteen Novel Species.</title>
        <authorList>
            <person name="Liu Y."/>
        </authorList>
    </citation>
    <scope>NUCLEOTIDE SEQUENCE [LARGE SCALE GENOMIC DNA]</scope>
    <source>
        <strain evidence="4 5">1NDH13</strain>
    </source>
</reference>
<feature type="domain" description="CBS" evidence="3">
    <location>
        <begin position="1"/>
        <end position="58"/>
    </location>
</feature>
<dbReference type="InterPro" id="IPR000644">
    <property type="entry name" value="CBS_dom"/>
</dbReference>
<evidence type="ECO:0000259" key="3">
    <source>
        <dbReference type="PROSITE" id="PS51371"/>
    </source>
</evidence>
<evidence type="ECO:0000256" key="1">
    <source>
        <dbReference type="ARBA" id="ARBA00022737"/>
    </source>
</evidence>